<proteinExistence type="predicted"/>
<evidence type="ECO:0000256" key="9">
    <source>
        <dbReference type="SAM" id="MobiDB-lite"/>
    </source>
</evidence>
<keyword evidence="3" id="KW-0328">Glycosyltransferase</keyword>
<dbReference type="SMART" id="SM00740">
    <property type="entry name" value="PASTA"/>
    <property type="match status" value="2"/>
</dbReference>
<dbReference type="InterPro" id="IPR001264">
    <property type="entry name" value="Glyco_trans_51"/>
</dbReference>
<feature type="domain" description="PASTA" evidence="10">
    <location>
        <begin position="773"/>
        <end position="845"/>
    </location>
</feature>
<accession>A0A2M9D2S3</accession>
<dbReference type="InterPro" id="IPR050396">
    <property type="entry name" value="Glycosyltr_51/Transpeptidase"/>
</dbReference>
<dbReference type="GO" id="GO:0009002">
    <property type="term" value="F:serine-type D-Ala-D-Ala carboxypeptidase activity"/>
    <property type="evidence" value="ECO:0007669"/>
    <property type="project" value="UniProtKB-EC"/>
</dbReference>
<evidence type="ECO:0000256" key="1">
    <source>
        <dbReference type="ARBA" id="ARBA00022645"/>
    </source>
</evidence>
<feature type="domain" description="PASTA" evidence="10">
    <location>
        <begin position="706"/>
        <end position="772"/>
    </location>
</feature>
<dbReference type="SUPFAM" id="SSF53955">
    <property type="entry name" value="Lysozyme-like"/>
    <property type="match status" value="1"/>
</dbReference>
<dbReference type="OrthoDB" id="9766909at2"/>
<comment type="caution">
    <text evidence="11">The sequence shown here is derived from an EMBL/GenBank/DDBJ whole genome shotgun (WGS) entry which is preliminary data.</text>
</comment>
<dbReference type="CDD" id="cd06577">
    <property type="entry name" value="PASTA_pknB"/>
    <property type="match status" value="2"/>
</dbReference>
<reference evidence="11 12" key="1">
    <citation type="submission" date="2017-11" db="EMBL/GenBank/DDBJ databases">
        <title>Genomic Encyclopedia of Archaeal and Bacterial Type Strains, Phase II (KMG-II): From Individual Species to Whole Genera.</title>
        <authorList>
            <person name="Goeker M."/>
        </authorList>
    </citation>
    <scope>NUCLEOTIDE SEQUENCE [LARGE SCALE GENOMIC DNA]</scope>
    <source>
        <strain evidence="11 12">DSM 16400</strain>
    </source>
</reference>
<evidence type="ECO:0000256" key="5">
    <source>
        <dbReference type="ARBA" id="ARBA00022801"/>
    </source>
</evidence>
<dbReference type="InterPro" id="IPR012338">
    <property type="entry name" value="Beta-lactam/transpept-like"/>
</dbReference>
<dbReference type="InterPro" id="IPR005543">
    <property type="entry name" value="PASTA_dom"/>
</dbReference>
<dbReference type="InterPro" id="IPR001460">
    <property type="entry name" value="PCN-bd_Tpept"/>
</dbReference>
<dbReference type="GO" id="GO:0030288">
    <property type="term" value="C:outer membrane-bounded periplasmic space"/>
    <property type="evidence" value="ECO:0007669"/>
    <property type="project" value="TreeGrafter"/>
</dbReference>
<dbReference type="InterPro" id="IPR023346">
    <property type="entry name" value="Lysozyme-like_dom_sf"/>
</dbReference>
<dbReference type="GO" id="GO:0008658">
    <property type="term" value="F:penicillin binding"/>
    <property type="evidence" value="ECO:0007669"/>
    <property type="project" value="InterPro"/>
</dbReference>
<dbReference type="Pfam" id="PF00912">
    <property type="entry name" value="Transgly"/>
    <property type="match status" value="1"/>
</dbReference>
<keyword evidence="4" id="KW-0808">Transferase</keyword>
<keyword evidence="5" id="KW-0378">Hydrolase</keyword>
<dbReference type="GO" id="GO:0006508">
    <property type="term" value="P:proteolysis"/>
    <property type="evidence" value="ECO:0007669"/>
    <property type="project" value="UniProtKB-KW"/>
</dbReference>
<dbReference type="Pfam" id="PF00905">
    <property type="entry name" value="Transpeptidase"/>
    <property type="match status" value="1"/>
</dbReference>
<dbReference type="AlphaFoldDB" id="A0A2M9D2S3"/>
<dbReference type="SUPFAM" id="SSF56601">
    <property type="entry name" value="beta-lactamase/transpeptidase-like"/>
    <property type="match status" value="1"/>
</dbReference>
<dbReference type="Proteomes" id="UP000231742">
    <property type="component" value="Unassembled WGS sequence"/>
</dbReference>
<evidence type="ECO:0000259" key="10">
    <source>
        <dbReference type="PROSITE" id="PS51178"/>
    </source>
</evidence>
<name>A0A2M9D2S3_9MICO</name>
<evidence type="ECO:0000256" key="4">
    <source>
        <dbReference type="ARBA" id="ARBA00022679"/>
    </source>
</evidence>
<comment type="catalytic activity">
    <reaction evidence="8">
        <text>[GlcNAc-(1-&gt;4)-Mur2Ac(oyl-L-Ala-gamma-D-Glu-L-Lys-D-Ala-D-Ala)](n)-di-trans,octa-cis-undecaprenyl diphosphate + beta-D-GlcNAc-(1-&gt;4)-Mur2Ac(oyl-L-Ala-gamma-D-Glu-L-Lys-D-Ala-D-Ala)-di-trans,octa-cis-undecaprenyl diphosphate = [GlcNAc-(1-&gt;4)-Mur2Ac(oyl-L-Ala-gamma-D-Glu-L-Lys-D-Ala-D-Ala)](n+1)-di-trans,octa-cis-undecaprenyl diphosphate + di-trans,octa-cis-undecaprenyl diphosphate + H(+)</text>
        <dbReference type="Rhea" id="RHEA:23708"/>
        <dbReference type="Rhea" id="RHEA-COMP:9602"/>
        <dbReference type="Rhea" id="RHEA-COMP:9603"/>
        <dbReference type="ChEBI" id="CHEBI:15378"/>
        <dbReference type="ChEBI" id="CHEBI:58405"/>
        <dbReference type="ChEBI" id="CHEBI:60033"/>
        <dbReference type="ChEBI" id="CHEBI:78435"/>
        <dbReference type="EC" id="2.4.99.28"/>
    </reaction>
</comment>
<evidence type="ECO:0000313" key="12">
    <source>
        <dbReference type="Proteomes" id="UP000231742"/>
    </source>
</evidence>
<evidence type="ECO:0000256" key="3">
    <source>
        <dbReference type="ARBA" id="ARBA00022676"/>
    </source>
</evidence>
<organism evidence="11 12">
    <name type="scientific">Salinibacterium amurskyense</name>
    <dbReference type="NCBI Taxonomy" id="205941"/>
    <lineage>
        <taxon>Bacteria</taxon>
        <taxon>Bacillati</taxon>
        <taxon>Actinomycetota</taxon>
        <taxon>Actinomycetes</taxon>
        <taxon>Micrococcales</taxon>
        <taxon>Microbacteriaceae</taxon>
        <taxon>Salinibacterium</taxon>
    </lineage>
</organism>
<dbReference type="EMBL" id="PGFH01000002">
    <property type="protein sequence ID" value="PJJ78476.1"/>
    <property type="molecule type" value="Genomic_DNA"/>
</dbReference>
<dbReference type="PANTHER" id="PTHR32282:SF33">
    <property type="entry name" value="PEPTIDOGLYCAN GLYCOSYLTRANSFERASE"/>
    <property type="match status" value="1"/>
</dbReference>
<evidence type="ECO:0000256" key="2">
    <source>
        <dbReference type="ARBA" id="ARBA00022670"/>
    </source>
</evidence>
<feature type="region of interest" description="Disordered" evidence="9">
    <location>
        <begin position="804"/>
        <end position="837"/>
    </location>
</feature>
<gene>
    <name evidence="11" type="ORF">CLV85_2050</name>
</gene>
<dbReference type="InterPro" id="IPR036950">
    <property type="entry name" value="PBP_transglycosylase"/>
</dbReference>
<dbReference type="GO" id="GO:0008955">
    <property type="term" value="F:peptidoglycan glycosyltransferase activity"/>
    <property type="evidence" value="ECO:0007669"/>
    <property type="project" value="UniProtKB-EC"/>
</dbReference>
<keyword evidence="1 11" id="KW-0121">Carboxypeptidase</keyword>
<evidence type="ECO:0000313" key="11">
    <source>
        <dbReference type="EMBL" id="PJJ78476.1"/>
    </source>
</evidence>
<evidence type="ECO:0000256" key="8">
    <source>
        <dbReference type="ARBA" id="ARBA00049902"/>
    </source>
</evidence>
<dbReference type="Gene3D" id="3.40.710.10">
    <property type="entry name" value="DD-peptidase/beta-lactamase superfamily"/>
    <property type="match status" value="1"/>
</dbReference>
<protein>
    <submittedName>
        <fullName evidence="11">Membrane peptidoglycan carboxypeptidase</fullName>
    </submittedName>
</protein>
<keyword evidence="2" id="KW-0645">Protease</keyword>
<sequence length="850" mass="90437">MSALKTPRRGIVSAVAGLIGFSALSGVLVTAMVAPALAVTGITASSTIGIFDGLPDYLEIDQQPERNTIYAQYTGKGNVDGYLPIATIYDQNRQEVSYDEISQYAIDAVVAGEDRRFFEHGGVDLPSLVRAAVGNVVSSGIESGASTLTMQLVKNTFISKAESLTNEDERKAAYEDAVRTSFDRKLKEMKLAIGLEKRYTKKEILTAYLNIANFGNATYGIQAAAQRYYSVDAKDLNLEQAASLVAIVQEPSIRNLSDPEYFEANQERRDVILWAMLDSGAIDREQYDEALAIQVDEESVVPSAPNNGCTSAYKYAKWFCDYVVKSVPDFEFLGATKDERNENWKQGGYKLYTTLDLDAQIPSQKATWTYAPNNETAFNLGSATSTVEAGTGRVLVMAENKLFNDTLDGGGIESTAVNYNTSYEYGGSSGFQPGSTYKVFTLIEWLIQGKGINERLEGTARDIPGSQFLDSCNGPYGGTVEFGNNANEAGIYTVAEGTAESINGIFFSMATQLDLCNIRNVAASMGVERADGNELQSFPSSIIGTNDVTPLSMASAYAAIGAGGYWCEPIIIDKAIDARNNDLGGQEQNCRQAISSEVAATTAYVLTEVLNRGNAAYSDPNDGIPIFGKTGTTDGAVHTWMASGTTRYGTATWVGNISGFQDISQVYYADVQGYRLRHYITRATDSALNIKYPGGALPEPDAKLLTGSGTEVPDLTLQTLEQAKSVLVSLGFNFADGGEVDSELPAGQVVKTNPAAGTQSAAGATVTVYTSKGNKVKIPDAVGDGESNDFATAQGILGGSGFSNVSQSCEEVPPGDPSDGKVTASSPSAGSFAKTSSTITLTVAQSTPCP</sequence>
<dbReference type="Gene3D" id="3.30.10.20">
    <property type="match status" value="2"/>
</dbReference>
<dbReference type="PROSITE" id="PS51178">
    <property type="entry name" value="PASTA"/>
    <property type="match status" value="2"/>
</dbReference>
<dbReference type="RefSeq" id="WP_100389519.1">
    <property type="nucleotide sequence ID" value="NZ_BMZU01000002.1"/>
</dbReference>
<keyword evidence="12" id="KW-1185">Reference proteome</keyword>
<dbReference type="Pfam" id="PF03793">
    <property type="entry name" value="PASTA"/>
    <property type="match status" value="1"/>
</dbReference>
<dbReference type="PANTHER" id="PTHR32282">
    <property type="entry name" value="BINDING PROTEIN TRANSPEPTIDASE, PUTATIVE-RELATED"/>
    <property type="match status" value="1"/>
</dbReference>
<feature type="compositionally biased region" description="Polar residues" evidence="9">
    <location>
        <begin position="823"/>
        <end position="837"/>
    </location>
</feature>
<comment type="catalytic activity">
    <reaction evidence="7">
        <text>Preferential cleavage: (Ac)2-L-Lys-D-Ala-|-D-Ala. Also transpeptidation of peptidyl-alanyl moieties that are N-acyl substituents of D-alanine.</text>
        <dbReference type="EC" id="3.4.16.4"/>
    </reaction>
</comment>
<evidence type="ECO:0000256" key="6">
    <source>
        <dbReference type="ARBA" id="ARBA00023268"/>
    </source>
</evidence>
<dbReference type="GO" id="GO:0009252">
    <property type="term" value="P:peptidoglycan biosynthetic process"/>
    <property type="evidence" value="ECO:0007669"/>
    <property type="project" value="TreeGrafter"/>
</dbReference>
<evidence type="ECO:0000256" key="7">
    <source>
        <dbReference type="ARBA" id="ARBA00034000"/>
    </source>
</evidence>
<dbReference type="Gene3D" id="1.10.3810.10">
    <property type="entry name" value="Biosynthetic peptidoglycan transglycosylase-like"/>
    <property type="match status" value="1"/>
</dbReference>
<keyword evidence="6" id="KW-0511">Multifunctional enzyme</keyword>